<proteinExistence type="predicted"/>
<protein>
    <submittedName>
        <fullName evidence="3">Uncharacterized protein</fullName>
    </submittedName>
</protein>
<evidence type="ECO:0000256" key="1">
    <source>
        <dbReference type="SAM" id="MobiDB-lite"/>
    </source>
</evidence>
<evidence type="ECO:0000256" key="2">
    <source>
        <dbReference type="SAM" id="Phobius"/>
    </source>
</evidence>
<dbReference type="AlphaFoldDB" id="A0A016VUQ6"/>
<feature type="region of interest" description="Disordered" evidence="1">
    <location>
        <begin position="171"/>
        <end position="207"/>
    </location>
</feature>
<keyword evidence="2" id="KW-0472">Membrane</keyword>
<dbReference type="EMBL" id="JARK01001340">
    <property type="protein sequence ID" value="EYC31120.1"/>
    <property type="molecule type" value="Genomic_DNA"/>
</dbReference>
<evidence type="ECO:0000313" key="3">
    <source>
        <dbReference type="EMBL" id="EYC31120.1"/>
    </source>
</evidence>
<evidence type="ECO:0000313" key="4">
    <source>
        <dbReference type="Proteomes" id="UP000024635"/>
    </source>
</evidence>
<gene>
    <name evidence="3" type="primary">Acey_s0004.g1969</name>
    <name evidence="3" type="synonym">Acey-D2024.5</name>
    <name evidence="3" type="ORF">Y032_0004g1969</name>
</gene>
<name>A0A016VUQ6_9BILA</name>
<comment type="caution">
    <text evidence="3">The sequence shown here is derived from an EMBL/GenBank/DDBJ whole genome shotgun (WGS) entry which is preliminary data.</text>
</comment>
<sequence>MERIRVFVNVKGSNGFHLFTRTGYSYSLRSGTFPMGLDSLIVNTTLAAITTTVLPPHANVTTTNSTALVNTTSTAATTAHVLPSASTAATNTTTTTTTTAMPATKSSLITSAAPMLTSTIPIPAAGGSSGLVFLSVILFVVAVALIAKIIYSNRKRRSDLIGGTARWRLAASQQSGAGPQQTAASYAPMGGARQMNGTNGLDTPGPDRLDWERQFFDDTEATGRTQATLIGALWDAVRVQIGGRDGRLKCTNQSRLVTPLFFSR</sequence>
<feature type="transmembrane region" description="Helical" evidence="2">
    <location>
        <begin position="131"/>
        <end position="151"/>
    </location>
</feature>
<keyword evidence="4" id="KW-1185">Reference proteome</keyword>
<dbReference type="Proteomes" id="UP000024635">
    <property type="component" value="Unassembled WGS sequence"/>
</dbReference>
<keyword evidence="2" id="KW-0812">Transmembrane</keyword>
<organism evidence="3 4">
    <name type="scientific">Ancylostoma ceylanicum</name>
    <dbReference type="NCBI Taxonomy" id="53326"/>
    <lineage>
        <taxon>Eukaryota</taxon>
        <taxon>Metazoa</taxon>
        <taxon>Ecdysozoa</taxon>
        <taxon>Nematoda</taxon>
        <taxon>Chromadorea</taxon>
        <taxon>Rhabditida</taxon>
        <taxon>Rhabditina</taxon>
        <taxon>Rhabditomorpha</taxon>
        <taxon>Strongyloidea</taxon>
        <taxon>Ancylostomatidae</taxon>
        <taxon>Ancylostomatinae</taxon>
        <taxon>Ancylostoma</taxon>
    </lineage>
</organism>
<keyword evidence="2" id="KW-1133">Transmembrane helix</keyword>
<reference evidence="4" key="1">
    <citation type="journal article" date="2015" name="Nat. Genet.">
        <title>The genome and transcriptome of the zoonotic hookworm Ancylostoma ceylanicum identify infection-specific gene families.</title>
        <authorList>
            <person name="Schwarz E.M."/>
            <person name="Hu Y."/>
            <person name="Antoshechkin I."/>
            <person name="Miller M.M."/>
            <person name="Sternberg P.W."/>
            <person name="Aroian R.V."/>
        </authorList>
    </citation>
    <scope>NUCLEOTIDE SEQUENCE</scope>
    <source>
        <strain evidence="4">HY135</strain>
    </source>
</reference>
<dbReference type="OrthoDB" id="5874134at2759"/>
<accession>A0A016VUQ6</accession>
<dbReference type="STRING" id="53326.A0A016VUQ6"/>
<feature type="compositionally biased region" description="Low complexity" evidence="1">
    <location>
        <begin position="171"/>
        <end position="185"/>
    </location>
</feature>